<evidence type="ECO:0000313" key="2">
    <source>
        <dbReference type="Proteomes" id="UP000729357"/>
    </source>
</evidence>
<dbReference type="AlphaFoldDB" id="A0A9P8FXI9"/>
<dbReference type="GO" id="GO:0006914">
    <property type="term" value="P:autophagy"/>
    <property type="evidence" value="ECO:0007669"/>
    <property type="project" value="TreeGrafter"/>
</dbReference>
<dbReference type="GO" id="GO:0005737">
    <property type="term" value="C:cytoplasm"/>
    <property type="evidence" value="ECO:0007669"/>
    <property type="project" value="TreeGrafter"/>
</dbReference>
<dbReference type="GO" id="GO:0016020">
    <property type="term" value="C:membrane"/>
    <property type="evidence" value="ECO:0007669"/>
    <property type="project" value="TreeGrafter"/>
</dbReference>
<organism evidence="1 2">
    <name type="scientific">Aureobasidium melanogenum</name>
    <name type="common">Aureobasidium pullulans var. melanogenum</name>
    <dbReference type="NCBI Taxonomy" id="46634"/>
    <lineage>
        <taxon>Eukaryota</taxon>
        <taxon>Fungi</taxon>
        <taxon>Dikarya</taxon>
        <taxon>Ascomycota</taxon>
        <taxon>Pezizomycotina</taxon>
        <taxon>Dothideomycetes</taxon>
        <taxon>Dothideomycetidae</taxon>
        <taxon>Dothideales</taxon>
        <taxon>Saccotheciaceae</taxon>
        <taxon>Aureobasidium</taxon>
    </lineage>
</organism>
<evidence type="ECO:0000313" key="1">
    <source>
        <dbReference type="EMBL" id="KAG9984997.1"/>
    </source>
</evidence>
<reference evidence="1" key="2">
    <citation type="submission" date="2021-08" db="EMBL/GenBank/DDBJ databases">
        <authorList>
            <person name="Gostincar C."/>
            <person name="Sun X."/>
            <person name="Song Z."/>
            <person name="Gunde-Cimerman N."/>
        </authorList>
    </citation>
    <scope>NUCLEOTIDE SEQUENCE</scope>
    <source>
        <strain evidence="1">EXF-9298</strain>
    </source>
</reference>
<name>A0A9P8FXI9_AURME</name>
<proteinExistence type="predicted"/>
<comment type="caution">
    <text evidence="1">The sequence shown here is derived from an EMBL/GenBank/DDBJ whole genome shotgun (WGS) entry which is preliminary data.</text>
</comment>
<feature type="non-terminal residue" evidence="1">
    <location>
        <position position="165"/>
    </location>
</feature>
<accession>A0A9P8FXI9</accession>
<reference evidence="1" key="1">
    <citation type="journal article" date="2021" name="J Fungi (Basel)">
        <title>Virulence traits and population genomics of the black yeast Aureobasidium melanogenum.</title>
        <authorList>
            <person name="Cernosa A."/>
            <person name="Sun X."/>
            <person name="Gostincar C."/>
            <person name="Fang C."/>
            <person name="Gunde-Cimerman N."/>
            <person name="Song Z."/>
        </authorList>
    </citation>
    <scope>NUCLEOTIDE SEQUENCE</scope>
    <source>
        <strain evidence="1">EXF-9298</strain>
    </source>
</reference>
<gene>
    <name evidence="1" type="ORF">KCU98_g5017</name>
</gene>
<dbReference type="Proteomes" id="UP000729357">
    <property type="component" value="Unassembled WGS sequence"/>
</dbReference>
<dbReference type="EMBL" id="JAHFXS010000434">
    <property type="protein sequence ID" value="KAG9984997.1"/>
    <property type="molecule type" value="Genomic_DNA"/>
</dbReference>
<dbReference type="PANTHER" id="PTHR12894:SF27">
    <property type="entry name" value="TRANSFORMING GROWTH FACTOR-BETA RECEPTOR-ASSOCIATED PROTEIN 1"/>
    <property type="match status" value="1"/>
</dbReference>
<sequence length="165" mass="18278">VLAARRDEHQRALKLLVHGLADFDTAVRYCLLGGSSIFHPASSSSTLPLPSKEEQQVLFSHLLHCYLDLEDQTQKLERVAELLEKFGSWFDIAEVLPLLSPSWPLEHFGAFIASAMGRLVSERNETVIVRALAGAQNLRIAVDVVEKIEKEGATWESVKKDSGVA</sequence>
<feature type="non-terminal residue" evidence="1">
    <location>
        <position position="1"/>
    </location>
</feature>
<dbReference type="InterPro" id="IPR032914">
    <property type="entry name" value="Vam6/VPS39/TRAP1"/>
</dbReference>
<protein>
    <submittedName>
        <fullName evidence="1">Uncharacterized protein</fullName>
    </submittedName>
</protein>
<dbReference type="PANTHER" id="PTHR12894">
    <property type="entry name" value="CNH DOMAIN CONTAINING"/>
    <property type="match status" value="1"/>
</dbReference>
<dbReference type="GO" id="GO:0034058">
    <property type="term" value="P:endosomal vesicle fusion"/>
    <property type="evidence" value="ECO:0007669"/>
    <property type="project" value="TreeGrafter"/>
</dbReference>
<keyword evidence="2" id="KW-1185">Reference proteome</keyword>